<accession>A0A139IM16</accession>
<organism evidence="2 3">
    <name type="scientific">Pseudocercospora musae</name>
    <dbReference type="NCBI Taxonomy" id="113226"/>
    <lineage>
        <taxon>Eukaryota</taxon>
        <taxon>Fungi</taxon>
        <taxon>Dikarya</taxon>
        <taxon>Ascomycota</taxon>
        <taxon>Pezizomycotina</taxon>
        <taxon>Dothideomycetes</taxon>
        <taxon>Dothideomycetidae</taxon>
        <taxon>Mycosphaerellales</taxon>
        <taxon>Mycosphaerellaceae</taxon>
        <taxon>Pseudocercospora</taxon>
    </lineage>
</organism>
<comment type="caution">
    <text evidence="2">The sequence shown here is derived from an EMBL/GenBank/DDBJ whole genome shotgun (WGS) entry which is preliminary data.</text>
</comment>
<dbReference type="AlphaFoldDB" id="A0A139IM16"/>
<evidence type="ECO:0000313" key="3">
    <source>
        <dbReference type="Proteomes" id="UP000073492"/>
    </source>
</evidence>
<protein>
    <recommendedName>
        <fullName evidence="4">Extracellular membrane protein CFEM domain-containing protein</fullName>
    </recommendedName>
</protein>
<feature type="signal peptide" evidence="1">
    <location>
        <begin position="1"/>
        <end position="19"/>
    </location>
</feature>
<keyword evidence="3" id="KW-1185">Reference proteome</keyword>
<sequence>MLKSRLLLGAASVLVHVAAQSRVEDIDIPQQCRSTCQPLLDQSRNCDDQYSQDDNNDGVDQNYINCICSAQNAANYIPQCNSCIQQDPNYLNSGNNNAFNNNGYSQVQQWMQTCNFQNTGINGGNIYPTPTYNGYGNAGDGYGLVIQTPVPTGINGAGGYYPGDSGYVTSYDQYGNPQVIQTQGGDGSYYPGNVIGGNYGNPISVSYTTTTETDQFGNSATYVTPVSTYYASLTTSWSTTRSTDAFGNTETFSVPYVSFTGGAAQAVATAQAVMGAGAGLLMAALAL</sequence>
<dbReference type="STRING" id="113226.A0A139IM16"/>
<dbReference type="Proteomes" id="UP000073492">
    <property type="component" value="Unassembled WGS sequence"/>
</dbReference>
<name>A0A139IM16_9PEZI</name>
<reference evidence="2 3" key="1">
    <citation type="submission" date="2015-07" db="EMBL/GenBank/DDBJ databases">
        <title>Comparative genomics of the Sigatoka disease complex on banana suggests a link between parallel evolutionary changes in Pseudocercospora fijiensis and Pseudocercospora eumusae and increased virulence on the banana host.</title>
        <authorList>
            <person name="Chang T.-C."/>
            <person name="Salvucci A."/>
            <person name="Crous P.W."/>
            <person name="Stergiopoulos I."/>
        </authorList>
    </citation>
    <scope>NUCLEOTIDE SEQUENCE [LARGE SCALE GENOMIC DNA]</scope>
    <source>
        <strain evidence="2 3">CBS 116634</strain>
    </source>
</reference>
<evidence type="ECO:0000256" key="1">
    <source>
        <dbReference type="SAM" id="SignalP"/>
    </source>
</evidence>
<evidence type="ECO:0008006" key="4">
    <source>
        <dbReference type="Google" id="ProtNLM"/>
    </source>
</evidence>
<evidence type="ECO:0000313" key="2">
    <source>
        <dbReference type="EMBL" id="KXT15793.1"/>
    </source>
</evidence>
<gene>
    <name evidence="2" type="ORF">AC579_6259</name>
</gene>
<feature type="chain" id="PRO_5007297578" description="Extracellular membrane protein CFEM domain-containing protein" evidence="1">
    <location>
        <begin position="20"/>
        <end position="287"/>
    </location>
</feature>
<proteinExistence type="predicted"/>
<dbReference type="EMBL" id="LFZO01000050">
    <property type="protein sequence ID" value="KXT15793.1"/>
    <property type="molecule type" value="Genomic_DNA"/>
</dbReference>
<dbReference type="OrthoDB" id="4843554at2759"/>
<keyword evidence="1" id="KW-0732">Signal</keyword>